<dbReference type="EMBL" id="LNZH02000200">
    <property type="protein sequence ID" value="OCB86590.1"/>
    <property type="molecule type" value="Genomic_DNA"/>
</dbReference>
<keyword evidence="2" id="KW-1185">Reference proteome</keyword>
<evidence type="ECO:0000313" key="2">
    <source>
        <dbReference type="Proteomes" id="UP000757232"/>
    </source>
</evidence>
<dbReference type="AlphaFoldDB" id="A0A9Q5HV62"/>
<accession>A0A9Q5HV62</accession>
<gene>
    <name evidence="1" type="ORF">A7U60_g6267</name>
</gene>
<reference evidence="1" key="1">
    <citation type="submission" date="2016-06" db="EMBL/GenBank/DDBJ databases">
        <title>Draft Genome sequence of the fungus Inonotus baumii.</title>
        <authorList>
            <person name="Zhu H."/>
            <person name="Lin W."/>
        </authorList>
    </citation>
    <scope>NUCLEOTIDE SEQUENCE</scope>
    <source>
        <strain evidence="1">821</strain>
    </source>
</reference>
<dbReference type="OrthoDB" id="2679643at2759"/>
<name>A0A9Q5HV62_SANBA</name>
<evidence type="ECO:0000313" key="1">
    <source>
        <dbReference type="EMBL" id="OCB86590.1"/>
    </source>
</evidence>
<comment type="caution">
    <text evidence="1">The sequence shown here is derived from an EMBL/GenBank/DDBJ whole genome shotgun (WGS) entry which is preliminary data.</text>
</comment>
<protein>
    <submittedName>
        <fullName evidence="1">Uncharacterized protein</fullName>
    </submittedName>
</protein>
<organism evidence="1 2">
    <name type="scientific">Sanghuangporus baumii</name>
    <name type="common">Phellinus baumii</name>
    <dbReference type="NCBI Taxonomy" id="108892"/>
    <lineage>
        <taxon>Eukaryota</taxon>
        <taxon>Fungi</taxon>
        <taxon>Dikarya</taxon>
        <taxon>Basidiomycota</taxon>
        <taxon>Agaricomycotina</taxon>
        <taxon>Agaricomycetes</taxon>
        <taxon>Hymenochaetales</taxon>
        <taxon>Hymenochaetaceae</taxon>
        <taxon>Sanghuangporus</taxon>
    </lineage>
</organism>
<sequence length="270" mass="30436">MEDTDSIVLPCAQVTDKLVANQKARLIDVFSAPLRGCFDISTGPNARLYWAMLVPTFVKRIRYISGYGMTDTCFLSKPRSWKVTILVVLTVVRVAGPLQKSDYKNKLLKCLMRDTNEDKHAASVSVGFGVVGSAMWNHPQVSFPAIFSGFLPVILSICASRLLFNLHELAEELVGEPTFALNNVELGRLNLKKGPRHGEFIVEVGHIEQYSLRRDSGWTEEEGWFTQKTPSIKPVTVKSDRDWLPYVHRLSKFHVTVGSFTRESHQAREI</sequence>
<dbReference type="Proteomes" id="UP000757232">
    <property type="component" value="Unassembled WGS sequence"/>
</dbReference>
<proteinExistence type="predicted"/>